<dbReference type="Pfam" id="PF01529">
    <property type="entry name" value="DHHC"/>
    <property type="match status" value="1"/>
</dbReference>
<feature type="region of interest" description="Disordered" evidence="11">
    <location>
        <begin position="347"/>
        <end position="374"/>
    </location>
</feature>
<keyword evidence="3 10" id="KW-0812">Transmembrane</keyword>
<dbReference type="InterPro" id="IPR001594">
    <property type="entry name" value="Palmitoyltrfase_DHHC"/>
</dbReference>
<feature type="domain" description="Palmitoyltransferase DHHC" evidence="12">
    <location>
        <begin position="154"/>
        <end position="273"/>
    </location>
</feature>
<comment type="catalytic activity">
    <reaction evidence="9 10">
        <text>L-cysteinyl-[protein] + hexadecanoyl-CoA = S-hexadecanoyl-L-cysteinyl-[protein] + CoA</text>
        <dbReference type="Rhea" id="RHEA:36683"/>
        <dbReference type="Rhea" id="RHEA-COMP:10131"/>
        <dbReference type="Rhea" id="RHEA-COMP:11032"/>
        <dbReference type="ChEBI" id="CHEBI:29950"/>
        <dbReference type="ChEBI" id="CHEBI:57287"/>
        <dbReference type="ChEBI" id="CHEBI:57379"/>
        <dbReference type="ChEBI" id="CHEBI:74151"/>
        <dbReference type="EC" id="2.3.1.225"/>
    </reaction>
</comment>
<evidence type="ECO:0000256" key="10">
    <source>
        <dbReference type="RuleBase" id="RU079119"/>
    </source>
</evidence>
<comment type="caution">
    <text evidence="13">The sequence shown here is derived from an EMBL/GenBank/DDBJ whole genome shotgun (WGS) entry which is preliminary data.</text>
</comment>
<protein>
    <recommendedName>
        <fullName evidence="10">Palmitoyltransferase</fullName>
        <ecNumber evidence="10">2.3.1.225</ecNumber>
    </recommendedName>
</protein>
<evidence type="ECO:0000256" key="11">
    <source>
        <dbReference type="SAM" id="MobiDB-lite"/>
    </source>
</evidence>
<keyword evidence="6" id="KW-0564">Palmitate</keyword>
<dbReference type="PROSITE" id="PS50216">
    <property type="entry name" value="DHHC"/>
    <property type="match status" value="1"/>
</dbReference>
<evidence type="ECO:0000256" key="6">
    <source>
        <dbReference type="ARBA" id="ARBA00023139"/>
    </source>
</evidence>
<evidence type="ECO:0000256" key="3">
    <source>
        <dbReference type="ARBA" id="ARBA00022692"/>
    </source>
</evidence>
<evidence type="ECO:0000256" key="2">
    <source>
        <dbReference type="ARBA" id="ARBA00022679"/>
    </source>
</evidence>
<evidence type="ECO:0000256" key="4">
    <source>
        <dbReference type="ARBA" id="ARBA00022989"/>
    </source>
</evidence>
<feature type="transmembrane region" description="Helical" evidence="10">
    <location>
        <begin position="7"/>
        <end position="26"/>
    </location>
</feature>
<dbReference type="GO" id="GO:0019706">
    <property type="term" value="F:protein-cysteine S-palmitoyltransferase activity"/>
    <property type="evidence" value="ECO:0007669"/>
    <property type="project" value="UniProtKB-EC"/>
</dbReference>
<comment type="similarity">
    <text evidence="10">Belongs to the DHHC palmitoyltransferase family.</text>
</comment>
<name>A0ABR2W0Q5_9FUNG</name>
<comment type="domain">
    <text evidence="10">The DHHC domain is required for palmitoyltransferase activity.</text>
</comment>
<proteinExistence type="inferred from homology"/>
<feature type="transmembrane region" description="Helical" evidence="10">
    <location>
        <begin position="236"/>
        <end position="256"/>
    </location>
</feature>
<evidence type="ECO:0000313" key="14">
    <source>
        <dbReference type="Proteomes" id="UP001479436"/>
    </source>
</evidence>
<evidence type="ECO:0000259" key="12">
    <source>
        <dbReference type="Pfam" id="PF01529"/>
    </source>
</evidence>
<organism evidence="13 14">
    <name type="scientific">Basidiobolus ranarum</name>
    <dbReference type="NCBI Taxonomy" id="34480"/>
    <lineage>
        <taxon>Eukaryota</taxon>
        <taxon>Fungi</taxon>
        <taxon>Fungi incertae sedis</taxon>
        <taxon>Zoopagomycota</taxon>
        <taxon>Entomophthoromycotina</taxon>
        <taxon>Basidiobolomycetes</taxon>
        <taxon>Basidiobolales</taxon>
        <taxon>Basidiobolaceae</taxon>
        <taxon>Basidiobolus</taxon>
    </lineage>
</organism>
<comment type="subcellular location">
    <subcellularLocation>
        <location evidence="1">Membrane</location>
        <topology evidence="1">Multi-pass membrane protein</topology>
    </subcellularLocation>
</comment>
<evidence type="ECO:0000313" key="13">
    <source>
        <dbReference type="EMBL" id="KAK9712167.1"/>
    </source>
</evidence>
<sequence>MKNNSIYGYLPIAFIIALFGWSYYTYVFSLVAELISYNFQQAITQLSIFSILFALAFVCYIRALITHAGSPVQFQFIHEKGYASRRELLAVGSLESLPSMHSEPTWCDSYHHPSIPKQSVPRPNMAMVSPNIGQYDTLKSTKWVMEGNGLDQTQVSYCKHCGTHKPQRCHHCSSCDQCILKMDHHCPWINRCVGWRNYKIFYLLILYTSLYCIYIPASVLYPLVTRYNGQGIHIEWLILVVLAALAGVFLTVLTVFHTKLIMRNQTTIENIRQRQKNIEPRVNVYNLGRMENWKAIMGSNWWLWLVPTTNSSDDGYEFPQLIDTEAYVKTMQERRFSFHSMTPSFSTTKSDTMLESPDDTRSTRSTIVAPSPSHQEISITLPPIPKFMPLDV</sequence>
<keyword evidence="14" id="KW-1185">Reference proteome</keyword>
<dbReference type="EC" id="2.3.1.225" evidence="10"/>
<accession>A0ABR2W0Q5</accession>
<reference evidence="13 14" key="1">
    <citation type="submission" date="2023-04" db="EMBL/GenBank/DDBJ databases">
        <title>Genome of Basidiobolus ranarum AG-B5.</title>
        <authorList>
            <person name="Stajich J.E."/>
            <person name="Carter-House D."/>
            <person name="Gryganskyi A."/>
        </authorList>
    </citation>
    <scope>NUCLEOTIDE SEQUENCE [LARGE SCALE GENOMIC DNA]</scope>
    <source>
        <strain evidence="13 14">AG-B5</strain>
    </source>
</reference>
<keyword evidence="7" id="KW-0449">Lipoprotein</keyword>
<dbReference type="EMBL" id="JASJQH010007233">
    <property type="protein sequence ID" value="KAK9712167.1"/>
    <property type="molecule type" value="Genomic_DNA"/>
</dbReference>
<dbReference type="InterPro" id="IPR039859">
    <property type="entry name" value="PFA4/ZDH16/20/ERF2-like"/>
</dbReference>
<evidence type="ECO:0000256" key="5">
    <source>
        <dbReference type="ARBA" id="ARBA00023136"/>
    </source>
</evidence>
<evidence type="ECO:0000256" key="7">
    <source>
        <dbReference type="ARBA" id="ARBA00023288"/>
    </source>
</evidence>
<evidence type="ECO:0000256" key="8">
    <source>
        <dbReference type="ARBA" id="ARBA00023315"/>
    </source>
</evidence>
<dbReference type="Proteomes" id="UP001479436">
    <property type="component" value="Unassembled WGS sequence"/>
</dbReference>
<feature type="transmembrane region" description="Helical" evidence="10">
    <location>
        <begin position="200"/>
        <end position="224"/>
    </location>
</feature>
<feature type="transmembrane region" description="Helical" evidence="10">
    <location>
        <begin position="46"/>
        <end position="65"/>
    </location>
</feature>
<evidence type="ECO:0000256" key="9">
    <source>
        <dbReference type="ARBA" id="ARBA00048048"/>
    </source>
</evidence>
<keyword evidence="5 10" id="KW-0472">Membrane</keyword>
<feature type="compositionally biased region" description="Polar residues" evidence="11">
    <location>
        <begin position="363"/>
        <end position="374"/>
    </location>
</feature>
<keyword evidence="4 10" id="KW-1133">Transmembrane helix</keyword>
<dbReference type="PANTHER" id="PTHR12246">
    <property type="entry name" value="PALMITOYLTRANSFERASE ZDHHC16"/>
    <property type="match status" value="1"/>
</dbReference>
<keyword evidence="2 10" id="KW-0808">Transferase</keyword>
<keyword evidence="8 10" id="KW-0012">Acyltransferase</keyword>
<gene>
    <name evidence="13" type="primary">PFA3_2</name>
    <name evidence="13" type="ORF">K7432_007326</name>
</gene>
<evidence type="ECO:0000256" key="1">
    <source>
        <dbReference type="ARBA" id="ARBA00004141"/>
    </source>
</evidence>